<dbReference type="EMBL" id="DVLX01000083">
    <property type="protein sequence ID" value="HIT99945.1"/>
    <property type="molecule type" value="Genomic_DNA"/>
</dbReference>
<reference evidence="9" key="2">
    <citation type="journal article" date="2021" name="PeerJ">
        <title>Extensive microbial diversity within the chicken gut microbiome revealed by metagenomics and culture.</title>
        <authorList>
            <person name="Gilroy R."/>
            <person name="Ravi A."/>
            <person name="Getino M."/>
            <person name="Pursley I."/>
            <person name="Horton D.L."/>
            <person name="Alikhan N.F."/>
            <person name="Baker D."/>
            <person name="Gharbi K."/>
            <person name="Hall N."/>
            <person name="Watson M."/>
            <person name="Adriaenssens E.M."/>
            <person name="Foster-Nyarko E."/>
            <person name="Jarju S."/>
            <person name="Secka A."/>
            <person name="Antonio M."/>
            <person name="Oren A."/>
            <person name="Chaudhuri R.R."/>
            <person name="La Ragione R."/>
            <person name="Hildebrand F."/>
            <person name="Pallen M.J."/>
        </authorList>
    </citation>
    <scope>NUCLEOTIDE SEQUENCE</scope>
    <source>
        <strain evidence="9">CHK176-22527</strain>
    </source>
</reference>
<feature type="transmembrane region" description="Helical" evidence="8">
    <location>
        <begin position="6"/>
        <end position="24"/>
    </location>
</feature>
<feature type="transmembrane region" description="Helical" evidence="8">
    <location>
        <begin position="134"/>
        <end position="155"/>
    </location>
</feature>
<dbReference type="GO" id="GO:0005886">
    <property type="term" value="C:plasma membrane"/>
    <property type="evidence" value="ECO:0007669"/>
    <property type="project" value="UniProtKB-SubCell"/>
</dbReference>
<dbReference type="InterPro" id="IPR022929">
    <property type="entry name" value="Put_MntP"/>
</dbReference>
<evidence type="ECO:0000256" key="6">
    <source>
        <dbReference type="ARBA" id="ARBA00023136"/>
    </source>
</evidence>
<dbReference type="AlphaFoldDB" id="A0A9D1HEM9"/>
<keyword evidence="6 8" id="KW-0472">Membrane</keyword>
<dbReference type="PANTHER" id="PTHR35529:SF1">
    <property type="entry name" value="MANGANESE EFFLUX PUMP MNTP-RELATED"/>
    <property type="match status" value="1"/>
</dbReference>
<keyword evidence="3 8" id="KW-0812">Transmembrane</keyword>
<comment type="caution">
    <text evidence="9">The sequence shown here is derived from an EMBL/GenBank/DDBJ whole genome shotgun (WGS) entry which is preliminary data.</text>
</comment>
<protein>
    <recommendedName>
        <fullName evidence="8">Putative manganese efflux pump MntP</fullName>
    </recommendedName>
</protein>
<dbReference type="GO" id="GO:0005384">
    <property type="term" value="F:manganese ion transmembrane transporter activity"/>
    <property type="evidence" value="ECO:0007669"/>
    <property type="project" value="UniProtKB-UniRule"/>
</dbReference>
<proteinExistence type="inferred from homology"/>
<dbReference type="Pfam" id="PF02659">
    <property type="entry name" value="Mntp"/>
    <property type="match status" value="1"/>
</dbReference>
<reference evidence="9" key="1">
    <citation type="submission" date="2020-10" db="EMBL/GenBank/DDBJ databases">
        <authorList>
            <person name="Gilroy R."/>
        </authorList>
    </citation>
    <scope>NUCLEOTIDE SEQUENCE</scope>
    <source>
        <strain evidence="9">CHK176-22527</strain>
    </source>
</reference>
<organism evidence="9 10">
    <name type="scientific">Candidatus Allocopromorpha excrementavium</name>
    <dbReference type="NCBI Taxonomy" id="2840741"/>
    <lineage>
        <taxon>Bacteria</taxon>
        <taxon>Bacillati</taxon>
        <taxon>Bacillota</taxon>
        <taxon>Clostridia</taxon>
        <taxon>Eubacteriales</taxon>
        <taxon>Eubacteriaceae</taxon>
        <taxon>Eubacteriaceae incertae sedis</taxon>
        <taxon>Candidatus Allocopromorpha</taxon>
    </lineage>
</organism>
<keyword evidence="7 8" id="KW-0464">Manganese</keyword>
<keyword evidence="4 8" id="KW-1133">Transmembrane helix</keyword>
<keyword evidence="2 8" id="KW-1003">Cell membrane</keyword>
<dbReference type="HAMAP" id="MF_01521">
    <property type="entry name" value="MntP_pump"/>
    <property type="match status" value="1"/>
</dbReference>
<comment type="subcellular location">
    <subcellularLocation>
        <location evidence="8">Cell membrane</location>
        <topology evidence="8">Multi-pass membrane protein</topology>
    </subcellularLocation>
</comment>
<feature type="transmembrane region" description="Helical" evidence="8">
    <location>
        <begin position="36"/>
        <end position="58"/>
    </location>
</feature>
<evidence type="ECO:0000313" key="10">
    <source>
        <dbReference type="Proteomes" id="UP000824159"/>
    </source>
</evidence>
<evidence type="ECO:0000256" key="1">
    <source>
        <dbReference type="ARBA" id="ARBA00022448"/>
    </source>
</evidence>
<comment type="similarity">
    <text evidence="8">Belongs to the MntP (TC 9.B.29) family.</text>
</comment>
<evidence type="ECO:0000313" key="9">
    <source>
        <dbReference type="EMBL" id="HIT99945.1"/>
    </source>
</evidence>
<gene>
    <name evidence="8" type="primary">mntP</name>
    <name evidence="9" type="ORF">IAD12_06805</name>
</gene>
<sequence>MSFFDVLFIGIGLAMDAAAVSMTNGMVYRNLKKSTYIAMPVFFGAFQALMPVAGYYAGGLFADIIMKYSGIVILVILGLIGANMIKEGISDMRDKDKKCEYKEMSLKVLLFQSVATSIDAFAVGIGFSVTGAGIWMPAALIGVVTAAVVCAAILIGRKFGDLLGCRAEILGGLILIFIGVKALF</sequence>
<feature type="transmembrane region" description="Helical" evidence="8">
    <location>
        <begin position="106"/>
        <end position="128"/>
    </location>
</feature>
<feature type="transmembrane region" description="Helical" evidence="8">
    <location>
        <begin position="167"/>
        <end position="183"/>
    </location>
</feature>
<comment type="function">
    <text evidence="8">Probably functions as a manganese efflux pump.</text>
</comment>
<keyword evidence="5 8" id="KW-0406">Ion transport</keyword>
<feature type="transmembrane region" description="Helical" evidence="8">
    <location>
        <begin position="64"/>
        <end position="85"/>
    </location>
</feature>
<name>A0A9D1HEM9_9FIRM</name>
<evidence type="ECO:0000256" key="4">
    <source>
        <dbReference type="ARBA" id="ARBA00022989"/>
    </source>
</evidence>
<keyword evidence="1 8" id="KW-0813">Transport</keyword>
<dbReference type="Proteomes" id="UP000824159">
    <property type="component" value="Unassembled WGS sequence"/>
</dbReference>
<dbReference type="InterPro" id="IPR003810">
    <property type="entry name" value="Mntp/YtaF"/>
</dbReference>
<evidence type="ECO:0000256" key="3">
    <source>
        <dbReference type="ARBA" id="ARBA00022692"/>
    </source>
</evidence>
<evidence type="ECO:0000256" key="2">
    <source>
        <dbReference type="ARBA" id="ARBA00022475"/>
    </source>
</evidence>
<evidence type="ECO:0000256" key="7">
    <source>
        <dbReference type="ARBA" id="ARBA00023211"/>
    </source>
</evidence>
<evidence type="ECO:0000256" key="8">
    <source>
        <dbReference type="HAMAP-Rule" id="MF_01521"/>
    </source>
</evidence>
<dbReference type="PANTHER" id="PTHR35529">
    <property type="entry name" value="MANGANESE EFFLUX PUMP MNTP-RELATED"/>
    <property type="match status" value="1"/>
</dbReference>
<accession>A0A9D1HEM9</accession>
<evidence type="ECO:0000256" key="5">
    <source>
        <dbReference type="ARBA" id="ARBA00023065"/>
    </source>
</evidence>